<dbReference type="RefSeq" id="WP_158332254.1">
    <property type="nucleotide sequence ID" value="NZ_JACIER010000001.1"/>
</dbReference>
<comment type="caution">
    <text evidence="3">The sequence shown here is derived from an EMBL/GenBank/DDBJ whole genome shotgun (WGS) entry which is preliminary data.</text>
</comment>
<protein>
    <recommendedName>
        <fullName evidence="2">Minor fimbrium subunit Mfa1 C-terminal domain-containing protein</fullName>
    </recommendedName>
</protein>
<organism evidence="3 4">
    <name type="scientific">Bacteroides reticulotermitis</name>
    <dbReference type="NCBI Taxonomy" id="1133319"/>
    <lineage>
        <taxon>Bacteria</taxon>
        <taxon>Pseudomonadati</taxon>
        <taxon>Bacteroidota</taxon>
        <taxon>Bacteroidia</taxon>
        <taxon>Bacteroidales</taxon>
        <taxon>Bacteroidaceae</taxon>
        <taxon>Bacteroides</taxon>
    </lineage>
</organism>
<evidence type="ECO:0000313" key="4">
    <source>
        <dbReference type="Proteomes" id="UP000560658"/>
    </source>
</evidence>
<keyword evidence="1" id="KW-0732">Signal</keyword>
<dbReference type="InterPro" id="IPR029140">
    <property type="entry name" value="Mfa1_C"/>
</dbReference>
<dbReference type="Pfam" id="PF15495">
    <property type="entry name" value="Fimbrillin_C"/>
    <property type="match status" value="1"/>
</dbReference>
<dbReference type="Proteomes" id="UP000560658">
    <property type="component" value="Unassembled WGS sequence"/>
</dbReference>
<feature type="signal peptide" evidence="1">
    <location>
        <begin position="1"/>
        <end position="25"/>
    </location>
</feature>
<proteinExistence type="predicted"/>
<dbReference type="AlphaFoldDB" id="A0A840CWM3"/>
<dbReference type="EMBL" id="JACIER010000001">
    <property type="protein sequence ID" value="MBB4042488.1"/>
    <property type="molecule type" value="Genomic_DNA"/>
</dbReference>
<dbReference type="InterPro" id="IPR047786">
    <property type="entry name" value="Mfa1_fim"/>
</dbReference>
<keyword evidence="4" id="KW-1185">Reference proteome</keyword>
<reference evidence="3" key="1">
    <citation type="submission" date="2020-08" db="EMBL/GenBank/DDBJ databases">
        <title>Genomic Encyclopedia of Type Strains, Phase IV (KMG-IV): sequencing the most valuable type-strain genomes for metagenomic binning, comparative biology and taxonomic classification.</title>
        <authorList>
            <person name="Goeker M."/>
        </authorList>
    </citation>
    <scope>NUCLEOTIDE SEQUENCE [LARGE SCALE GENOMIC DNA]</scope>
    <source>
        <strain evidence="3">DSM 105720</strain>
    </source>
</reference>
<dbReference type="Gene3D" id="2.60.40.3690">
    <property type="match status" value="2"/>
</dbReference>
<evidence type="ECO:0000256" key="1">
    <source>
        <dbReference type="SAM" id="SignalP"/>
    </source>
</evidence>
<gene>
    <name evidence="3" type="ORF">GGR06_000247</name>
</gene>
<name>A0A840CWM3_9BACE</name>
<evidence type="ECO:0000259" key="2">
    <source>
        <dbReference type="Pfam" id="PF15495"/>
    </source>
</evidence>
<sequence>MMKNFKYVAMMAAALTLGLSSCSNNDDLGNGETIDTGRPTKMTLAITQPTTYATDGNATAAEVDIKTVDVYIYSGSTFIKRENFKVDDGDFVQDSTDPAVWKLATGKEITTTTGAKNIYVGVNLSEELAGKIAGTNPGTFAQTVASAAALNSDGFAMFSRTTTTADLVATDATDYDTKNTVSTTVARLLAKVVVKEKSSSATVAPEGKFHNLKFTVHNVNTKFFPLPSATFVDPNHESQTVFSDFIKGTSYTNVNKSTVTDPEDIKAIYTTENTSLGDLQGDHTYVHVEAAFVPTTINGWVGENLTTEADINPGDIFYRVIVEGKNYYFSDKDQATAYASAKTGTLTEYIGGLSYYNVFLNPNPAKGENKFDVLRNTIYTVNITKINGLGEGKDVAIDPEVPIVAPTNLSVEIDIEDWSTNDQDSELTGK</sequence>
<dbReference type="PROSITE" id="PS51257">
    <property type="entry name" value="PROKAR_LIPOPROTEIN"/>
    <property type="match status" value="1"/>
</dbReference>
<feature type="chain" id="PRO_5032578285" description="Minor fimbrium subunit Mfa1 C-terminal domain-containing protein" evidence="1">
    <location>
        <begin position="26"/>
        <end position="430"/>
    </location>
</feature>
<evidence type="ECO:0000313" key="3">
    <source>
        <dbReference type="EMBL" id="MBB4042488.1"/>
    </source>
</evidence>
<feature type="domain" description="Minor fimbrium subunit Mfa1 C-terminal" evidence="2">
    <location>
        <begin position="348"/>
        <end position="424"/>
    </location>
</feature>
<dbReference type="NCBIfam" id="NF038041">
    <property type="entry name" value="fim_Mfa1_fam"/>
    <property type="match status" value="1"/>
</dbReference>
<accession>A0A840CWM3</accession>
<dbReference type="GO" id="GO:0009418">
    <property type="term" value="C:pilus shaft"/>
    <property type="evidence" value="ECO:0007669"/>
    <property type="project" value="InterPro"/>
</dbReference>